<protein>
    <submittedName>
        <fullName evidence="1">Uncharacterized protein</fullName>
    </submittedName>
</protein>
<comment type="caution">
    <text evidence="1">The sequence shown here is derived from an EMBL/GenBank/DDBJ whole genome shotgun (WGS) entry which is preliminary data.</text>
</comment>
<dbReference type="EMBL" id="AVOT02079023">
    <property type="protein sequence ID" value="MBW0566384.1"/>
    <property type="molecule type" value="Genomic_DNA"/>
</dbReference>
<proteinExistence type="predicted"/>
<accession>A0A9Q3JQQ4</accession>
<reference evidence="1" key="1">
    <citation type="submission" date="2021-03" db="EMBL/GenBank/DDBJ databases">
        <title>Draft genome sequence of rust myrtle Austropuccinia psidii MF-1, a brazilian biotype.</title>
        <authorList>
            <person name="Quecine M.C."/>
            <person name="Pachon D.M.R."/>
            <person name="Bonatelli M.L."/>
            <person name="Correr F.H."/>
            <person name="Franceschini L.M."/>
            <person name="Leite T.F."/>
            <person name="Margarido G.R.A."/>
            <person name="Almeida C.A."/>
            <person name="Ferrarezi J.A."/>
            <person name="Labate C.A."/>
        </authorList>
    </citation>
    <scope>NUCLEOTIDE SEQUENCE</scope>
    <source>
        <strain evidence="1">MF-1</strain>
    </source>
</reference>
<keyword evidence="2" id="KW-1185">Reference proteome</keyword>
<gene>
    <name evidence="1" type="ORF">O181_106099</name>
</gene>
<evidence type="ECO:0000313" key="1">
    <source>
        <dbReference type="EMBL" id="MBW0566384.1"/>
    </source>
</evidence>
<evidence type="ECO:0000313" key="2">
    <source>
        <dbReference type="Proteomes" id="UP000765509"/>
    </source>
</evidence>
<dbReference type="Proteomes" id="UP000765509">
    <property type="component" value="Unassembled WGS sequence"/>
</dbReference>
<sequence length="78" mass="9032">MKGVNFKEQLLVIYINSRSLEIRVLHSSSIIILRHHVLDRSQRLDHHEGSNGLMVVFIDVHNCLTVPLSNYLILLERS</sequence>
<dbReference type="AlphaFoldDB" id="A0A9Q3JQQ4"/>
<name>A0A9Q3JQQ4_9BASI</name>
<organism evidence="1 2">
    <name type="scientific">Austropuccinia psidii MF-1</name>
    <dbReference type="NCBI Taxonomy" id="1389203"/>
    <lineage>
        <taxon>Eukaryota</taxon>
        <taxon>Fungi</taxon>
        <taxon>Dikarya</taxon>
        <taxon>Basidiomycota</taxon>
        <taxon>Pucciniomycotina</taxon>
        <taxon>Pucciniomycetes</taxon>
        <taxon>Pucciniales</taxon>
        <taxon>Sphaerophragmiaceae</taxon>
        <taxon>Austropuccinia</taxon>
    </lineage>
</organism>